<keyword evidence="2" id="KW-1185">Reference proteome</keyword>
<dbReference type="STRING" id="1003.SAMN04488541_100365"/>
<proteinExistence type="predicted"/>
<dbReference type="AlphaFoldDB" id="A0A1I2BLC3"/>
<accession>A0A1I2BLC3</accession>
<sequence>MQVFIKNWTKISNDFVLFNFLNRIKNPHQQYFKNTIFSCKNFKFNIILIVKIKKIQFCLFKQNHNRIFNV</sequence>
<name>A0A1I2BLC3_9BACT</name>
<gene>
    <name evidence="1" type="ORF">SAMN04488541_100365</name>
</gene>
<reference evidence="1 2" key="1">
    <citation type="submission" date="2016-10" db="EMBL/GenBank/DDBJ databases">
        <authorList>
            <person name="de Groot N.N."/>
        </authorList>
    </citation>
    <scope>NUCLEOTIDE SEQUENCE [LARGE SCALE GENOMIC DNA]</scope>
    <source>
        <strain>GEY</strain>
        <strain evidence="2">DSM 9560</strain>
    </source>
</reference>
<protein>
    <submittedName>
        <fullName evidence="1">Uncharacterized protein</fullName>
    </submittedName>
</protein>
<evidence type="ECO:0000313" key="1">
    <source>
        <dbReference type="EMBL" id="SFE56966.1"/>
    </source>
</evidence>
<organism evidence="1 2">
    <name type="scientific">Thermoflexibacter ruber</name>
    <dbReference type="NCBI Taxonomy" id="1003"/>
    <lineage>
        <taxon>Bacteria</taxon>
        <taxon>Pseudomonadati</taxon>
        <taxon>Bacteroidota</taxon>
        <taxon>Cytophagia</taxon>
        <taxon>Cytophagales</taxon>
        <taxon>Thermoflexibacteraceae</taxon>
        <taxon>Thermoflexibacter</taxon>
    </lineage>
</organism>
<dbReference type="Proteomes" id="UP000199513">
    <property type="component" value="Unassembled WGS sequence"/>
</dbReference>
<dbReference type="EMBL" id="FONY01000003">
    <property type="protein sequence ID" value="SFE56966.1"/>
    <property type="molecule type" value="Genomic_DNA"/>
</dbReference>
<evidence type="ECO:0000313" key="2">
    <source>
        <dbReference type="Proteomes" id="UP000199513"/>
    </source>
</evidence>